<dbReference type="AlphaFoldDB" id="A0A7J0H7G3"/>
<feature type="transmembrane region" description="Helical" evidence="2">
    <location>
        <begin position="94"/>
        <end position="115"/>
    </location>
</feature>
<keyword evidence="4" id="KW-1185">Reference proteome</keyword>
<evidence type="ECO:0000313" key="3">
    <source>
        <dbReference type="EMBL" id="GFZ19032.1"/>
    </source>
</evidence>
<evidence type="ECO:0000256" key="2">
    <source>
        <dbReference type="SAM" id="Phobius"/>
    </source>
</evidence>
<dbReference type="OrthoDB" id="2126698at2759"/>
<keyword evidence="2" id="KW-0472">Membrane</keyword>
<feature type="transmembrane region" description="Helical" evidence="2">
    <location>
        <begin position="12"/>
        <end position="30"/>
    </location>
</feature>
<dbReference type="Proteomes" id="UP000585474">
    <property type="component" value="Unassembled WGS sequence"/>
</dbReference>
<protein>
    <submittedName>
        <fullName evidence="3">MATE efflux family protein</fullName>
    </submittedName>
</protein>
<organism evidence="3 4">
    <name type="scientific">Actinidia rufa</name>
    <dbReference type="NCBI Taxonomy" id="165716"/>
    <lineage>
        <taxon>Eukaryota</taxon>
        <taxon>Viridiplantae</taxon>
        <taxon>Streptophyta</taxon>
        <taxon>Embryophyta</taxon>
        <taxon>Tracheophyta</taxon>
        <taxon>Spermatophyta</taxon>
        <taxon>Magnoliopsida</taxon>
        <taxon>eudicotyledons</taxon>
        <taxon>Gunneridae</taxon>
        <taxon>Pentapetalae</taxon>
        <taxon>asterids</taxon>
        <taxon>Ericales</taxon>
        <taxon>Actinidiaceae</taxon>
        <taxon>Actinidia</taxon>
    </lineage>
</organism>
<evidence type="ECO:0000313" key="4">
    <source>
        <dbReference type="Proteomes" id="UP000585474"/>
    </source>
</evidence>
<comment type="caution">
    <text evidence="3">The sequence shown here is derived from an EMBL/GenBank/DDBJ whole genome shotgun (WGS) entry which is preliminary data.</text>
</comment>
<dbReference type="EMBL" id="BJWL01000027">
    <property type="protein sequence ID" value="GFZ19032.1"/>
    <property type="molecule type" value="Genomic_DNA"/>
</dbReference>
<accession>A0A7J0H7G3</accession>
<keyword evidence="2" id="KW-1133">Transmembrane helix</keyword>
<proteinExistence type="predicted"/>
<evidence type="ECO:0000256" key="1">
    <source>
        <dbReference type="SAM" id="MobiDB-lite"/>
    </source>
</evidence>
<keyword evidence="2" id="KW-0812">Transmembrane</keyword>
<reference evidence="3 4" key="1">
    <citation type="submission" date="2019-07" db="EMBL/GenBank/DDBJ databases">
        <title>De Novo Assembly of kiwifruit Actinidia rufa.</title>
        <authorList>
            <person name="Sugita-Konishi S."/>
            <person name="Sato K."/>
            <person name="Mori E."/>
            <person name="Abe Y."/>
            <person name="Kisaki G."/>
            <person name="Hamano K."/>
            <person name="Suezawa K."/>
            <person name="Otani M."/>
            <person name="Fukuda T."/>
            <person name="Manabe T."/>
            <person name="Gomi K."/>
            <person name="Tabuchi M."/>
            <person name="Akimitsu K."/>
            <person name="Kataoka I."/>
        </authorList>
    </citation>
    <scope>NUCLEOTIDE SEQUENCE [LARGE SCALE GENOMIC DNA]</scope>
    <source>
        <strain evidence="4">cv. Fuchu</strain>
    </source>
</reference>
<feature type="compositionally biased region" description="Pro residues" evidence="1">
    <location>
        <begin position="410"/>
        <end position="419"/>
    </location>
</feature>
<gene>
    <name evidence="3" type="ORF">Acr_27g0007710</name>
</gene>
<feature type="transmembrane region" description="Helical" evidence="2">
    <location>
        <begin position="42"/>
        <end position="65"/>
    </location>
</feature>
<name>A0A7J0H7G3_9ERIC</name>
<dbReference type="PANTHER" id="PTHR11206">
    <property type="entry name" value="MULTIDRUG RESISTANCE PROTEIN"/>
    <property type="match status" value="1"/>
</dbReference>
<feature type="compositionally biased region" description="Low complexity" evidence="1">
    <location>
        <begin position="399"/>
        <end position="409"/>
    </location>
</feature>
<sequence length="419" mass="46298">MGNCGAALAIDSSYWLNTILLGFILKYSSAIQRTPLSFSKDVFLSIGGFFRFAVPSGIMVCLEWWSCELLAMPSGLFPNAQLEISVLSMWSTSFPVLLVFDFVGISMGLILISIFPSSLTIGSLHFYIPYSFGAAVRSILKRFSYALNYNYVIQAARLTIWGVMILEAAEVAVASTTLFCCRNVLGNVFNDDKEVVDYVTGMVPLVCLSIFIDSFQAVLSVNLQASIQIHSQNLWRLKCCKKPLLGGIARGCGWQHIGAYVNLGAFYFGWNSYSSCVGICFPHGGKRLLDWTNNRALSAVHPSLSDNEFNWQKTGTGVEQRSRGENHEVSEESFEGIWAGSNQDLKEQTVYIYHNRNIWRSPAYPEQQTQARAKATRVQIYAWTENSNSKITSVATVASEAATAEEAAAPPTPNPGSRQ</sequence>
<feature type="region of interest" description="Disordered" evidence="1">
    <location>
        <begin position="399"/>
        <end position="419"/>
    </location>
</feature>